<dbReference type="AlphaFoldDB" id="A0A9X4XGE4"/>
<proteinExistence type="predicted"/>
<dbReference type="EMBL" id="WMQE01000040">
    <property type="protein sequence ID" value="MTK22503.1"/>
    <property type="molecule type" value="Genomic_DNA"/>
</dbReference>
<organism evidence="2 3">
    <name type="scientific">Turicibacter sanguinis</name>
    <dbReference type="NCBI Taxonomy" id="154288"/>
    <lineage>
        <taxon>Bacteria</taxon>
        <taxon>Bacillati</taxon>
        <taxon>Bacillota</taxon>
        <taxon>Erysipelotrichia</taxon>
        <taxon>Erysipelotrichales</taxon>
        <taxon>Turicibacteraceae</taxon>
        <taxon>Turicibacter</taxon>
    </lineage>
</organism>
<sequence length="65" mass="7487">MKEFLKEILLNVFSELIVDLIKEKDMFGDMSFLICVLGLYLVFIVVLYKKINPKEVVSANTSSEK</sequence>
<evidence type="ECO:0000313" key="3">
    <source>
        <dbReference type="Proteomes" id="UP000487649"/>
    </source>
</evidence>
<name>A0A9X4XGE4_9FIRM</name>
<reference evidence="2 3" key="1">
    <citation type="journal article" date="2019" name="Nat. Med.">
        <title>A library of human gut bacterial isolates paired with longitudinal multiomics data enables mechanistic microbiome research.</title>
        <authorList>
            <person name="Poyet M."/>
            <person name="Groussin M."/>
            <person name="Gibbons S.M."/>
            <person name="Avila-Pacheco J."/>
            <person name="Jiang X."/>
            <person name="Kearney S.M."/>
            <person name="Perrotta A.R."/>
            <person name="Berdy B."/>
            <person name="Zhao S."/>
            <person name="Lieberman T.D."/>
            <person name="Swanson P.K."/>
            <person name="Smith M."/>
            <person name="Roesemann S."/>
            <person name="Alexander J.E."/>
            <person name="Rich S.A."/>
            <person name="Livny J."/>
            <person name="Vlamakis H."/>
            <person name="Clish C."/>
            <person name="Bullock K."/>
            <person name="Deik A."/>
            <person name="Scott J."/>
            <person name="Pierce K.A."/>
            <person name="Xavier R.J."/>
            <person name="Alm E.J."/>
        </authorList>
    </citation>
    <scope>NUCLEOTIDE SEQUENCE [LARGE SCALE GENOMIC DNA]</scope>
    <source>
        <strain evidence="2 3">BIOML-A198</strain>
    </source>
</reference>
<keyword evidence="1" id="KW-0812">Transmembrane</keyword>
<feature type="transmembrane region" description="Helical" evidence="1">
    <location>
        <begin position="30"/>
        <end position="48"/>
    </location>
</feature>
<accession>A0A9X4XGE4</accession>
<dbReference type="Proteomes" id="UP000487649">
    <property type="component" value="Unassembled WGS sequence"/>
</dbReference>
<evidence type="ECO:0000256" key="1">
    <source>
        <dbReference type="SAM" id="Phobius"/>
    </source>
</evidence>
<keyword evidence="1" id="KW-1133">Transmembrane helix</keyword>
<evidence type="ECO:0000313" key="2">
    <source>
        <dbReference type="EMBL" id="MTK22503.1"/>
    </source>
</evidence>
<comment type="caution">
    <text evidence="2">The sequence shown here is derived from an EMBL/GenBank/DDBJ whole genome shotgun (WGS) entry which is preliminary data.</text>
</comment>
<gene>
    <name evidence="2" type="ORF">GMA92_13880</name>
</gene>
<keyword evidence="1" id="KW-0472">Membrane</keyword>
<protein>
    <submittedName>
        <fullName evidence="2">Uncharacterized protein</fullName>
    </submittedName>
</protein>